<keyword evidence="1" id="KW-0285">Flavoprotein</keyword>
<dbReference type="PANTHER" id="PTHR30011:SF16">
    <property type="entry name" value="C2H2 FINGER DOMAIN TRANSCRIPTION FACTOR (EUROFUNG)-RELATED"/>
    <property type="match status" value="1"/>
</dbReference>
<evidence type="ECO:0000313" key="6">
    <source>
        <dbReference type="Proteomes" id="UP000179636"/>
    </source>
</evidence>
<proteinExistence type="predicted"/>
<evidence type="ECO:0008006" key="7">
    <source>
        <dbReference type="Google" id="ProtNLM"/>
    </source>
</evidence>
<keyword evidence="4" id="KW-0503">Monooxygenase</keyword>
<name>A0A1S1JU30_9MYCO</name>
<dbReference type="GO" id="GO:0004497">
    <property type="term" value="F:monooxygenase activity"/>
    <property type="evidence" value="ECO:0007669"/>
    <property type="project" value="UniProtKB-KW"/>
</dbReference>
<dbReference type="Proteomes" id="UP000179636">
    <property type="component" value="Unassembled WGS sequence"/>
</dbReference>
<keyword evidence="3" id="KW-0560">Oxidoreductase</keyword>
<organism evidence="5 6">
    <name type="scientific">Mycobacterium syngnathidarum</name>
    <dbReference type="NCBI Taxonomy" id="1908205"/>
    <lineage>
        <taxon>Bacteria</taxon>
        <taxon>Bacillati</taxon>
        <taxon>Actinomycetota</taxon>
        <taxon>Actinomycetes</taxon>
        <taxon>Mycobacteriales</taxon>
        <taxon>Mycobacteriaceae</taxon>
        <taxon>Mycobacterium</taxon>
    </lineage>
</organism>
<reference evidence="5 6" key="1">
    <citation type="submission" date="2016-10" db="EMBL/GenBank/DDBJ databases">
        <title>Evaluation of Human, Animal and Environmental Mycobacterium chelonae Isolates by Core Genome Phylogenomic Analysis, Targeted Gene Comparison, and Anti-microbial Susceptibility Patterns: A Tale of Mistaken Identities.</title>
        <authorList>
            <person name="Fogelson S.B."/>
            <person name="Camus A.C."/>
            <person name="Lorenz W."/>
            <person name="Vasireddy R."/>
            <person name="Vasireddy S."/>
            <person name="Smith T."/>
            <person name="Brown-Elliott B.A."/>
            <person name="Wallace R.J.Jr."/>
            <person name="Hasan N.A."/>
            <person name="Reischl U."/>
            <person name="Sanchez S."/>
        </authorList>
    </citation>
    <scope>NUCLEOTIDE SEQUENCE [LARGE SCALE GENOMIC DNA]</scope>
    <source>
        <strain evidence="5 6">24999</strain>
    </source>
</reference>
<dbReference type="InterPro" id="IPR051260">
    <property type="entry name" value="Diverse_substr_monoxygenases"/>
</dbReference>
<sequence length="75" mass="8345">MRQLIAKLGGSRGHRTFAGTAEQVADDLEDFVEQVVPILQRRGLFRTDYTATTLRGHYGLAHRPSRYTVASARSA</sequence>
<dbReference type="EMBL" id="MLHV01000037">
    <property type="protein sequence ID" value="OHT90853.1"/>
    <property type="molecule type" value="Genomic_DNA"/>
</dbReference>
<accession>A0A1Q9W434</accession>
<evidence type="ECO:0000256" key="3">
    <source>
        <dbReference type="ARBA" id="ARBA00023002"/>
    </source>
</evidence>
<protein>
    <recommendedName>
        <fullName evidence="7">Luciferase-like domain-containing protein</fullName>
    </recommendedName>
</protein>
<evidence type="ECO:0000313" key="5">
    <source>
        <dbReference type="EMBL" id="OHT90853.1"/>
    </source>
</evidence>
<evidence type="ECO:0000256" key="1">
    <source>
        <dbReference type="ARBA" id="ARBA00022630"/>
    </source>
</evidence>
<gene>
    <name evidence="5" type="ORF">BKG61_26630</name>
</gene>
<evidence type="ECO:0000256" key="2">
    <source>
        <dbReference type="ARBA" id="ARBA00022643"/>
    </source>
</evidence>
<comment type="caution">
    <text evidence="5">The sequence shown here is derived from an EMBL/GenBank/DDBJ whole genome shotgun (WGS) entry which is preliminary data.</text>
</comment>
<keyword evidence="2" id="KW-0288">FMN</keyword>
<dbReference type="PANTHER" id="PTHR30011">
    <property type="entry name" value="ALKANESULFONATE MONOOXYGENASE-RELATED"/>
    <property type="match status" value="1"/>
</dbReference>
<dbReference type="InterPro" id="IPR036661">
    <property type="entry name" value="Luciferase-like_sf"/>
</dbReference>
<evidence type="ECO:0000256" key="4">
    <source>
        <dbReference type="ARBA" id="ARBA00023033"/>
    </source>
</evidence>
<dbReference type="GO" id="GO:0016705">
    <property type="term" value="F:oxidoreductase activity, acting on paired donors, with incorporation or reduction of molecular oxygen"/>
    <property type="evidence" value="ECO:0007669"/>
    <property type="project" value="InterPro"/>
</dbReference>
<dbReference type="STRING" id="1908205.BKG60_27895"/>
<keyword evidence="6" id="KW-1185">Reference proteome</keyword>
<dbReference type="SUPFAM" id="SSF51679">
    <property type="entry name" value="Bacterial luciferase-like"/>
    <property type="match status" value="1"/>
</dbReference>
<accession>A0A1S1JU30</accession>
<dbReference type="AlphaFoldDB" id="A0A1S1JU30"/>
<dbReference type="Gene3D" id="3.20.20.30">
    <property type="entry name" value="Luciferase-like domain"/>
    <property type="match status" value="1"/>
</dbReference>